<gene>
    <name evidence="1" type="ORF">HJG59_010119</name>
</gene>
<dbReference type="Proteomes" id="UP000550707">
    <property type="component" value="Unassembled WGS sequence"/>
</dbReference>
<keyword evidence="2" id="KW-1185">Reference proteome</keyword>
<comment type="caution">
    <text evidence="1">The sequence shown here is derived from an EMBL/GenBank/DDBJ whole genome shotgun (WGS) entry which is preliminary data.</text>
</comment>
<protein>
    <submittedName>
        <fullName evidence="1">Uncharacterized protein</fullName>
    </submittedName>
</protein>
<name>A0A7J8BNJ3_MOLMO</name>
<organism evidence="1 2">
    <name type="scientific">Molossus molossus</name>
    <name type="common">Pallas' mastiff bat</name>
    <name type="synonym">Vespertilio molossus</name>
    <dbReference type="NCBI Taxonomy" id="27622"/>
    <lineage>
        <taxon>Eukaryota</taxon>
        <taxon>Metazoa</taxon>
        <taxon>Chordata</taxon>
        <taxon>Craniata</taxon>
        <taxon>Vertebrata</taxon>
        <taxon>Euteleostomi</taxon>
        <taxon>Mammalia</taxon>
        <taxon>Eutheria</taxon>
        <taxon>Laurasiatheria</taxon>
        <taxon>Chiroptera</taxon>
        <taxon>Yangochiroptera</taxon>
        <taxon>Molossidae</taxon>
        <taxon>Molossus</taxon>
    </lineage>
</organism>
<dbReference type="EMBL" id="JACASF010000023">
    <property type="protein sequence ID" value="KAF6399850.1"/>
    <property type="molecule type" value="Genomic_DNA"/>
</dbReference>
<reference evidence="1 2" key="1">
    <citation type="journal article" date="2020" name="Nature">
        <title>Six reference-quality genomes reveal evolution of bat adaptations.</title>
        <authorList>
            <person name="Jebb D."/>
            <person name="Huang Z."/>
            <person name="Pippel M."/>
            <person name="Hughes G.M."/>
            <person name="Lavrichenko K."/>
            <person name="Devanna P."/>
            <person name="Winkler S."/>
            <person name="Jermiin L.S."/>
            <person name="Skirmuntt E.C."/>
            <person name="Katzourakis A."/>
            <person name="Burkitt-Gray L."/>
            <person name="Ray D.A."/>
            <person name="Sullivan K.A.M."/>
            <person name="Roscito J.G."/>
            <person name="Kirilenko B.M."/>
            <person name="Davalos L.M."/>
            <person name="Corthals A.P."/>
            <person name="Power M.L."/>
            <person name="Jones G."/>
            <person name="Ransome R.D."/>
            <person name="Dechmann D.K.N."/>
            <person name="Locatelli A.G."/>
            <person name="Puechmaille S.J."/>
            <person name="Fedrigo O."/>
            <person name="Jarvis E.D."/>
            <person name="Hiller M."/>
            <person name="Vernes S.C."/>
            <person name="Myers E.W."/>
            <person name="Teeling E.C."/>
        </authorList>
    </citation>
    <scope>NUCLEOTIDE SEQUENCE [LARGE SCALE GENOMIC DNA]</scope>
    <source>
        <strain evidence="1">MMolMol1</strain>
        <tissue evidence="1">Muscle</tissue>
    </source>
</reference>
<sequence length="256" mass="27828">MKQLMKSRVLVPQVLGGHSPLVTELRLPLWSSSHRARFRFGLSSVRTPQDAPWLWVFGGHRGAERFIVNKMLPGPNCDSWMRWQFPGARVEPWNKKEPLAARESPVGVETVDLDLQLRVGYRAKTWAGGQAPCGANPCHRPDRVFVMSASLRLCLDPSPLGPLGLRGVGRASTLGEEPGPSGVSSQAHLRLHDTVFPVSEVGRESLLRCVNCLGMCHLNGNDPVGSSRSCLLLLLLLPLAGLFGGGGALSKHFGLH</sequence>
<evidence type="ECO:0000313" key="2">
    <source>
        <dbReference type="Proteomes" id="UP000550707"/>
    </source>
</evidence>
<proteinExistence type="predicted"/>
<dbReference type="InParanoid" id="A0A7J8BNJ3"/>
<dbReference type="AlphaFoldDB" id="A0A7J8BNJ3"/>
<evidence type="ECO:0000313" key="1">
    <source>
        <dbReference type="EMBL" id="KAF6399850.1"/>
    </source>
</evidence>
<accession>A0A7J8BNJ3</accession>